<dbReference type="InterPro" id="IPR016300">
    <property type="entry name" value="ATPase_ArsA/GET3"/>
</dbReference>
<keyword evidence="4" id="KW-0059">Arsenical resistance</keyword>
<dbReference type="PANTHER" id="PTHR10803:SF3">
    <property type="entry name" value="ATPASE GET3"/>
    <property type="match status" value="1"/>
</dbReference>
<evidence type="ECO:0000256" key="4">
    <source>
        <dbReference type="PIRNR" id="PIRNR001327"/>
    </source>
</evidence>
<proteinExistence type="inferred from homology"/>
<dbReference type="GO" id="GO:0015446">
    <property type="term" value="F:ATPase-coupled arsenite transmembrane transporter activity"/>
    <property type="evidence" value="ECO:0007669"/>
    <property type="project" value="UniProtKB-UniRule"/>
</dbReference>
<name>A0A9W6GUM4_9HYPH</name>
<dbReference type="InterPro" id="IPR027417">
    <property type="entry name" value="P-loop_NTPase"/>
</dbReference>
<dbReference type="AlphaFoldDB" id="A0A9W6GUM4"/>
<dbReference type="CDD" id="cd02035">
    <property type="entry name" value="ArsA"/>
    <property type="match status" value="2"/>
</dbReference>
<dbReference type="InterPro" id="IPR025723">
    <property type="entry name" value="ArsA/GET3_ATPase-like"/>
</dbReference>
<keyword evidence="4" id="KW-0067">ATP-binding</keyword>
<dbReference type="NCBIfam" id="TIGR04291">
    <property type="entry name" value="arsen_driv_ArsA"/>
    <property type="match status" value="1"/>
</dbReference>
<feature type="domain" description="AAA+ ATPase" evidence="5">
    <location>
        <begin position="325"/>
        <end position="520"/>
    </location>
</feature>
<dbReference type="Proteomes" id="UP001144323">
    <property type="component" value="Unassembled WGS sequence"/>
</dbReference>
<dbReference type="Gene3D" id="3.40.50.300">
    <property type="entry name" value="P-loop containing nucleotide triphosphate hydrolases"/>
    <property type="match status" value="2"/>
</dbReference>
<dbReference type="NCBIfam" id="TIGR00345">
    <property type="entry name" value="GET3_arsA_TRC40"/>
    <property type="match status" value="1"/>
</dbReference>
<comment type="catalytic activity">
    <reaction evidence="2 4">
        <text>arsenite(in) + ATP + H2O = arsenite(out) + ADP + phosphate + H(+)</text>
        <dbReference type="Rhea" id="RHEA:11348"/>
        <dbReference type="ChEBI" id="CHEBI:15377"/>
        <dbReference type="ChEBI" id="CHEBI:15378"/>
        <dbReference type="ChEBI" id="CHEBI:29242"/>
        <dbReference type="ChEBI" id="CHEBI:30616"/>
        <dbReference type="ChEBI" id="CHEBI:43474"/>
        <dbReference type="ChEBI" id="CHEBI:456216"/>
        <dbReference type="EC" id="7.3.2.7"/>
    </reaction>
</comment>
<dbReference type="GO" id="GO:0005524">
    <property type="term" value="F:ATP binding"/>
    <property type="evidence" value="ECO:0007669"/>
    <property type="project" value="UniProtKB-UniRule"/>
</dbReference>
<dbReference type="PIRSF" id="PIRSF001327">
    <property type="entry name" value="Arsenical_pump-driving_ATPase"/>
    <property type="match status" value="1"/>
</dbReference>
<organism evidence="6 7">
    <name type="scientific">Methylocystis echinoides</name>
    <dbReference type="NCBI Taxonomy" id="29468"/>
    <lineage>
        <taxon>Bacteria</taxon>
        <taxon>Pseudomonadati</taxon>
        <taxon>Pseudomonadota</taxon>
        <taxon>Alphaproteobacteria</taxon>
        <taxon>Hyphomicrobiales</taxon>
        <taxon>Methylocystaceae</taxon>
        <taxon>Methylocystis</taxon>
    </lineage>
</organism>
<accession>A0A9W6GUM4</accession>
<dbReference type="GO" id="GO:0016887">
    <property type="term" value="F:ATP hydrolysis activity"/>
    <property type="evidence" value="ECO:0007669"/>
    <property type="project" value="UniProtKB-UniRule"/>
</dbReference>
<evidence type="ECO:0000259" key="5">
    <source>
        <dbReference type="SMART" id="SM00382"/>
    </source>
</evidence>
<dbReference type="SMART" id="SM00382">
    <property type="entry name" value="AAA"/>
    <property type="match status" value="2"/>
</dbReference>
<dbReference type="EMBL" id="BSEC01000001">
    <property type="protein sequence ID" value="GLI93418.1"/>
    <property type="molecule type" value="Genomic_DNA"/>
</dbReference>
<protein>
    <recommendedName>
        <fullName evidence="3 4">Arsenical pump-driving ATPase</fullName>
        <ecNumber evidence="3 4">7.3.2.7</ecNumber>
    </recommendedName>
</protein>
<evidence type="ECO:0000256" key="1">
    <source>
        <dbReference type="ARBA" id="ARBA00011040"/>
    </source>
</evidence>
<keyword evidence="7" id="KW-1185">Reference proteome</keyword>
<dbReference type="RefSeq" id="WP_281803213.1">
    <property type="nucleotide sequence ID" value="NZ_BSEC01000001.1"/>
</dbReference>
<dbReference type="SUPFAM" id="SSF52540">
    <property type="entry name" value="P-loop containing nucleoside triphosphate hydrolases"/>
    <property type="match status" value="2"/>
</dbReference>
<dbReference type="EC" id="7.3.2.7" evidence="3 4"/>
<keyword evidence="4" id="KW-0547">Nucleotide-binding</keyword>
<evidence type="ECO:0000256" key="3">
    <source>
        <dbReference type="NCBIfam" id="TIGR04291"/>
    </source>
</evidence>
<dbReference type="Pfam" id="PF02374">
    <property type="entry name" value="ArsA_ATPase"/>
    <property type="match status" value="2"/>
</dbReference>
<sequence length="589" mass="63431">MRFLENAPRFLFFTGKGGVGKTSIACATGIRLAEAGRRVLLVSTDPASNVGQVFGISIGNKITTVDAVPRLFALEIDPETAAQAYRDRIVGPVRGKLPEGVVKGIEEQLSGACTTEIAAFDEFTALLTDTELTSAYDHIVFDTAPTGHTIRLLQLPVAWSGFLEAGKGDASCLGPLAGLEKQRAQYSSAVEALADGQRTRLVLVARAQSSTLREAARTHAELASIGLTQQFLIVNGLLPKGEAALDPLARAIYDREQAALSAMPDALRGLPRDDLPLKPFNLVGLDALRQLLVEGAPISNPASGEPLELRAPSLSDLVNDIATDGHGLIMLMGKGGVGKTTLAAAVAVELARRGLPVHLTTSDPAAHLTETLHGSMAHLTVSRIDPHAETERYRKEVLRTKGVHLDAQGRALLEEDLRSPCTEEIAVFQAFSRIIREAGEKFVVMDTAPTGHTLLLLDATGAYHREVARMLDAKGAHYTTPMMQLQDPKRTKVLIVTLAETTPVLEAARLQADLRRAGIEPWAWVINNSVAATRPRSPLLRKRAQNELSEVERVATIHARRYAAVPLLEEEPVGVERLLKLAAPLREPA</sequence>
<keyword evidence="4" id="KW-1278">Translocase</keyword>
<evidence type="ECO:0000256" key="2">
    <source>
        <dbReference type="ARBA" id="ARBA00052296"/>
    </source>
</evidence>
<comment type="function">
    <text evidence="4">Anion-transporting ATPase.</text>
</comment>
<comment type="similarity">
    <text evidence="1 4">Belongs to the arsA ATPase family.</text>
</comment>
<dbReference type="InterPro" id="IPR027541">
    <property type="entry name" value="Ars_ATPase"/>
</dbReference>
<comment type="caution">
    <text evidence="6">The sequence shown here is derived from an EMBL/GenBank/DDBJ whole genome shotgun (WGS) entry which is preliminary data.</text>
</comment>
<gene>
    <name evidence="6" type="ORF">LMG27198_24100</name>
</gene>
<reference evidence="6" key="1">
    <citation type="journal article" date="2023" name="Int. J. Syst. Evol. Microbiol.">
        <title>Methylocystis iwaonis sp. nov., a type II methane-oxidizing bacterium from surface soil of a rice paddy field in Japan, and emended description of the genus Methylocystis (ex Whittenbury et al. 1970) Bowman et al. 1993.</title>
        <authorList>
            <person name="Kaise H."/>
            <person name="Sawadogo J.B."/>
            <person name="Alam M.S."/>
            <person name="Ueno C."/>
            <person name="Dianou D."/>
            <person name="Shinjo R."/>
            <person name="Asakawa S."/>
        </authorList>
    </citation>
    <scope>NUCLEOTIDE SEQUENCE</scope>
    <source>
        <strain evidence="6">LMG27198</strain>
    </source>
</reference>
<dbReference type="PANTHER" id="PTHR10803">
    <property type="entry name" value="ARSENICAL PUMP-DRIVING ATPASE ARSENITE-TRANSLOCATING ATPASE"/>
    <property type="match status" value="1"/>
</dbReference>
<dbReference type="InterPro" id="IPR003593">
    <property type="entry name" value="AAA+_ATPase"/>
</dbReference>
<feature type="domain" description="AAA+ ATPase" evidence="5">
    <location>
        <begin position="7"/>
        <end position="226"/>
    </location>
</feature>
<evidence type="ECO:0000313" key="7">
    <source>
        <dbReference type="Proteomes" id="UP001144323"/>
    </source>
</evidence>
<evidence type="ECO:0000313" key="6">
    <source>
        <dbReference type="EMBL" id="GLI93418.1"/>
    </source>
</evidence>